<feature type="domain" description="Right handed beta helix" evidence="2">
    <location>
        <begin position="147"/>
        <end position="252"/>
    </location>
</feature>
<dbReference type="SUPFAM" id="SSF141072">
    <property type="entry name" value="CalX-like"/>
    <property type="match status" value="1"/>
</dbReference>
<organism evidence="3 4">
    <name type="scientific">Jiangella alba</name>
    <dbReference type="NCBI Taxonomy" id="561176"/>
    <lineage>
        <taxon>Bacteria</taxon>
        <taxon>Bacillati</taxon>
        <taxon>Actinomycetota</taxon>
        <taxon>Actinomycetes</taxon>
        <taxon>Jiangellales</taxon>
        <taxon>Jiangellaceae</taxon>
        <taxon>Jiangella</taxon>
    </lineage>
</organism>
<dbReference type="InterPro" id="IPR006626">
    <property type="entry name" value="PbH1"/>
</dbReference>
<evidence type="ECO:0000259" key="2">
    <source>
        <dbReference type="Pfam" id="PF13229"/>
    </source>
</evidence>
<dbReference type="InterPro" id="IPR039448">
    <property type="entry name" value="Beta_helix"/>
</dbReference>
<dbReference type="InterPro" id="IPR038081">
    <property type="entry name" value="CalX-like_sf"/>
</dbReference>
<name>A0A1H5L1C7_9ACTN</name>
<dbReference type="InterPro" id="IPR012334">
    <property type="entry name" value="Pectin_lyas_fold"/>
</dbReference>
<dbReference type="AlphaFoldDB" id="A0A1H5L1C7"/>
<feature type="chain" id="PRO_5010179905" evidence="1">
    <location>
        <begin position="33"/>
        <end position="529"/>
    </location>
</feature>
<dbReference type="InterPro" id="IPR006311">
    <property type="entry name" value="TAT_signal"/>
</dbReference>
<protein>
    <submittedName>
        <fullName evidence="3">Right handed beta helix region</fullName>
    </submittedName>
</protein>
<gene>
    <name evidence="3" type="ORF">SAMN04488561_2361</name>
</gene>
<evidence type="ECO:0000313" key="3">
    <source>
        <dbReference type="EMBL" id="SEE70892.1"/>
    </source>
</evidence>
<proteinExistence type="predicted"/>
<dbReference type="Proteomes" id="UP000181980">
    <property type="component" value="Unassembled WGS sequence"/>
</dbReference>
<dbReference type="Gene3D" id="2.60.40.2030">
    <property type="match status" value="1"/>
</dbReference>
<dbReference type="STRING" id="561176.SAMN04488561_2361"/>
<keyword evidence="4" id="KW-1185">Reference proteome</keyword>
<dbReference type="SUPFAM" id="SSF51126">
    <property type="entry name" value="Pectin lyase-like"/>
    <property type="match status" value="1"/>
</dbReference>
<dbReference type="Gene3D" id="2.160.20.10">
    <property type="entry name" value="Single-stranded right-handed beta-helix, Pectin lyase-like"/>
    <property type="match status" value="1"/>
</dbReference>
<dbReference type="InterPro" id="IPR011050">
    <property type="entry name" value="Pectin_lyase_fold/virulence"/>
</dbReference>
<sequence>MAPTSPMTRRTLLTMAAAIPLFHGATRLSVAAADADPAAGVVKASDFGFDPADSTAALTAALDSGADVVVIDNVGQDWITGPLWINRDHLTVILEDGVTVRGKAAAFPDKRDGIWRIHGRRGVKLIGYGATCVMNKPEYTGEWRSIVRMGTSEDVTVEGLVLRGAPGDGIITGAGSTNVTIRNVVCDDNKRNAISVIYADGLLIEGCALINTVGTLPQAGIDLEPDTAAQIIKDVVIRDCVFTGNETYSFEINLMRFTAQSLPPTMLVERCYMGPTADAVVHVQPATRGPVGGSFVFRDCVFDAGDSPGTVNVYGQRGYDSTQTRFERVAFTALRDTPRTDPFVKVWSGMVNVLPEYGNVRFDDCLVLADLDGPFLAGMEGAGDPTLCNVQGTVWAARPQQPVVDTTGTAKDVDLDVRPIGGAATVVVTSDRRWVRAGETATVTVRRLGDDLAAPLALHYDLTGAARQRVDYDGLPGVAVIAPGERAVTIPVRARDTAGATPRELTLTLRPLPGTTVAGRDAVTVRVAG</sequence>
<dbReference type="OrthoDB" id="3291491at2"/>
<accession>A0A1H5L1C7</accession>
<feature type="signal peptide" evidence="1">
    <location>
        <begin position="1"/>
        <end position="32"/>
    </location>
</feature>
<reference evidence="4" key="1">
    <citation type="submission" date="2016-10" db="EMBL/GenBank/DDBJ databases">
        <authorList>
            <person name="Varghese N."/>
            <person name="Submissions S."/>
        </authorList>
    </citation>
    <scope>NUCLEOTIDE SEQUENCE [LARGE SCALE GENOMIC DNA]</scope>
    <source>
        <strain evidence="4">DSM 45237</strain>
    </source>
</reference>
<dbReference type="EMBL" id="FNUC01000003">
    <property type="protein sequence ID" value="SEE70892.1"/>
    <property type="molecule type" value="Genomic_DNA"/>
</dbReference>
<keyword evidence="1" id="KW-0732">Signal</keyword>
<evidence type="ECO:0000313" key="4">
    <source>
        <dbReference type="Proteomes" id="UP000181980"/>
    </source>
</evidence>
<dbReference type="Pfam" id="PF13229">
    <property type="entry name" value="Beta_helix"/>
    <property type="match status" value="1"/>
</dbReference>
<evidence type="ECO:0000256" key="1">
    <source>
        <dbReference type="SAM" id="SignalP"/>
    </source>
</evidence>
<dbReference type="SMART" id="SM00710">
    <property type="entry name" value="PbH1"/>
    <property type="match status" value="4"/>
</dbReference>
<dbReference type="PROSITE" id="PS51318">
    <property type="entry name" value="TAT"/>
    <property type="match status" value="1"/>
</dbReference>